<evidence type="ECO:0000313" key="4">
    <source>
        <dbReference type="EnsemblMetazoa" id="PHUM014890-PA"/>
    </source>
</evidence>
<dbReference type="GO" id="GO:0004445">
    <property type="term" value="F:inositol-polyphosphate 5-phosphatase activity"/>
    <property type="evidence" value="ECO:0007669"/>
    <property type="project" value="UniProtKB-EC"/>
</dbReference>
<feature type="domain" description="Inositol polyphosphate-related phosphatase" evidence="2">
    <location>
        <begin position="2"/>
        <end position="308"/>
    </location>
</feature>
<dbReference type="PANTHER" id="PTHR11200:SF275">
    <property type="entry name" value="LD06095P"/>
    <property type="match status" value="1"/>
</dbReference>
<evidence type="ECO:0000313" key="3">
    <source>
        <dbReference type="EMBL" id="EEB10061.1"/>
    </source>
</evidence>
<dbReference type="CTD" id="8233760"/>
<reference evidence="3" key="2">
    <citation type="submission" date="2007-04" db="EMBL/GenBank/DDBJ databases">
        <title>The genome of the human body louse.</title>
        <authorList>
            <consortium name="The Human Body Louse Genome Consortium"/>
            <person name="Kirkness E."/>
            <person name="Walenz B."/>
            <person name="Hass B."/>
            <person name="Bruggner R."/>
            <person name="Strausberg R."/>
        </authorList>
    </citation>
    <scope>NUCLEOTIDE SEQUENCE</scope>
    <source>
        <strain evidence="3">USDA</strain>
    </source>
</reference>
<dbReference type="AlphaFoldDB" id="E0V9K5"/>
<accession>E0V9K5</accession>
<dbReference type="GO" id="GO:0005886">
    <property type="term" value="C:plasma membrane"/>
    <property type="evidence" value="ECO:0007669"/>
    <property type="project" value="TreeGrafter"/>
</dbReference>
<proteinExistence type="inferred from homology"/>
<name>E0V9K5_PEDHC</name>
<comment type="similarity">
    <text evidence="1">Belongs to the inositol 1,4,5-trisphosphate 5-phosphatase type II family.</text>
</comment>
<dbReference type="EMBL" id="AAZO01000176">
    <property type="status" value="NOT_ANNOTATED_CDS"/>
    <property type="molecule type" value="Genomic_DNA"/>
</dbReference>
<dbReference type="VEuPathDB" id="VectorBase:PHUM014890"/>
<keyword evidence="3" id="KW-0378">Hydrolase</keyword>
<dbReference type="InParanoid" id="E0V9K5"/>
<dbReference type="SUPFAM" id="SSF56219">
    <property type="entry name" value="DNase I-like"/>
    <property type="match status" value="1"/>
</dbReference>
<dbReference type="GO" id="GO:0046856">
    <property type="term" value="P:phosphatidylinositol dephosphorylation"/>
    <property type="evidence" value="ECO:0007669"/>
    <property type="project" value="InterPro"/>
</dbReference>
<dbReference type="Gene3D" id="2.60.40.2840">
    <property type="match status" value="1"/>
</dbReference>
<dbReference type="GO" id="GO:0004439">
    <property type="term" value="F:phosphatidylinositol-4,5-bisphosphate 5-phosphatase activity"/>
    <property type="evidence" value="ECO:0007669"/>
    <property type="project" value="TreeGrafter"/>
</dbReference>
<dbReference type="STRING" id="121224.E0V9K5"/>
<dbReference type="OrthoDB" id="62798at2759"/>
<dbReference type="GO" id="GO:0005737">
    <property type="term" value="C:cytoplasm"/>
    <property type="evidence" value="ECO:0007669"/>
    <property type="project" value="TreeGrafter"/>
</dbReference>
<sequence>MDSLRIYIVSYNVACKPPEENLEELLGFEKSEENLPDFYIVGLQEVKAQLYNIVLDALLDDPWTIAFKQLKSKNYIKLKTVRLQGLILSIYSKKNHLLNVRDIEMQYIKTGLGGFWGNKGGVAIRMNVYGVSVCVVNTHLTPHDQNLQARIDDYNQIINTMNFVRQKETTSILFHDYVFWLGDHNFRIDEAISHEEILDKIKAKKLDWLKNVDQLTSVRRNGQAFSELIEEPFNFPPTYKYIFKTCEYDPKRRPAWTDRILYKVNANAYENITLSANMISYKSFPNYLVSDHKPIAGEFIFKVFSDYSDRTIEFNPVKTWYINEENIVHFTAEDIRISDWDWIGVYKHNFCALDDYVSFVYVNTVSTTASEGLNLNSMRRKEIKFPDGMVRTEGKYCLIYMTADSGSVLGISLPFEAKFKPGKQFYEC</sequence>
<dbReference type="PANTHER" id="PTHR11200">
    <property type="entry name" value="INOSITOL 5-PHOSPHATASE"/>
    <property type="match status" value="1"/>
</dbReference>
<dbReference type="EnsemblMetazoa" id="PHUM014890-RA">
    <property type="protein sequence ID" value="PHUM014890-PA"/>
    <property type="gene ID" value="PHUM014890"/>
</dbReference>
<dbReference type="Pfam" id="PF17751">
    <property type="entry name" value="SKICH"/>
    <property type="match status" value="1"/>
</dbReference>
<dbReference type="HOGENOM" id="CLU_011711_3_2_1"/>
<dbReference type="FunCoup" id="E0V9K5">
    <property type="interactions" value="1510"/>
</dbReference>
<organism>
    <name type="scientific">Pediculus humanus subsp. corporis</name>
    <name type="common">Body louse</name>
    <dbReference type="NCBI Taxonomy" id="121224"/>
    <lineage>
        <taxon>Eukaryota</taxon>
        <taxon>Metazoa</taxon>
        <taxon>Ecdysozoa</taxon>
        <taxon>Arthropoda</taxon>
        <taxon>Hexapoda</taxon>
        <taxon>Insecta</taxon>
        <taxon>Pterygota</taxon>
        <taxon>Neoptera</taxon>
        <taxon>Paraneoptera</taxon>
        <taxon>Psocodea</taxon>
        <taxon>Troctomorpha</taxon>
        <taxon>Phthiraptera</taxon>
        <taxon>Anoplura</taxon>
        <taxon>Pediculidae</taxon>
        <taxon>Pediculus</taxon>
    </lineage>
</organism>
<dbReference type="SMART" id="SM00128">
    <property type="entry name" value="IPPc"/>
    <property type="match status" value="1"/>
</dbReference>
<dbReference type="GeneID" id="8233760"/>
<dbReference type="OMA" id="EEGPNDW"/>
<dbReference type="FunFam" id="3.60.10.10:FF:000060">
    <property type="entry name" value="Uncharacterized protein, isoform C"/>
    <property type="match status" value="1"/>
</dbReference>
<dbReference type="Pfam" id="PF22669">
    <property type="entry name" value="Exo_endo_phos2"/>
    <property type="match status" value="1"/>
</dbReference>
<evidence type="ECO:0000313" key="5">
    <source>
        <dbReference type="Proteomes" id="UP000009046"/>
    </source>
</evidence>
<dbReference type="EC" id="3.1.3.56" evidence="3"/>
<protein>
    <submittedName>
        <fullName evidence="3">Skeletal muscle and kidney-enriched inositol phosphatase, putative</fullName>
        <ecNumber evidence="3">3.1.3.56</ecNumber>
    </submittedName>
</protein>
<dbReference type="InterPro" id="IPR046985">
    <property type="entry name" value="IP5"/>
</dbReference>
<dbReference type="InterPro" id="IPR036691">
    <property type="entry name" value="Endo/exonu/phosph_ase_sf"/>
</dbReference>
<dbReference type="eggNOG" id="KOG0565">
    <property type="taxonomic scope" value="Eukaryota"/>
</dbReference>
<dbReference type="InterPro" id="IPR000300">
    <property type="entry name" value="IPPc"/>
</dbReference>
<reference evidence="4" key="3">
    <citation type="submission" date="2020-05" db="UniProtKB">
        <authorList>
            <consortium name="EnsemblMetazoa"/>
        </authorList>
    </citation>
    <scope>IDENTIFICATION</scope>
    <source>
        <strain evidence="4">USDA</strain>
    </source>
</reference>
<dbReference type="InterPro" id="IPR041611">
    <property type="entry name" value="SKICH"/>
</dbReference>
<reference evidence="3" key="1">
    <citation type="submission" date="2007-04" db="EMBL/GenBank/DDBJ databases">
        <title>Annotation of Pediculus humanus corporis strain USDA.</title>
        <authorList>
            <person name="Kirkness E."/>
            <person name="Hannick L."/>
            <person name="Hass B."/>
            <person name="Bruggner R."/>
            <person name="Lawson D."/>
            <person name="Bidwell S."/>
            <person name="Joardar V."/>
            <person name="Caler E."/>
            <person name="Walenz B."/>
            <person name="Inman J."/>
            <person name="Schobel S."/>
            <person name="Galinsky K."/>
            <person name="Amedeo P."/>
            <person name="Strausberg R."/>
        </authorList>
    </citation>
    <scope>NUCLEOTIDE SEQUENCE</scope>
    <source>
        <strain evidence="3">USDA</strain>
    </source>
</reference>
<dbReference type="KEGG" id="phu:Phum_PHUM014890"/>
<dbReference type="RefSeq" id="XP_002422799.1">
    <property type="nucleotide sequence ID" value="XM_002422754.1"/>
</dbReference>
<dbReference type="Proteomes" id="UP000009046">
    <property type="component" value="Unassembled WGS sequence"/>
</dbReference>
<evidence type="ECO:0000259" key="2">
    <source>
        <dbReference type="SMART" id="SM00128"/>
    </source>
</evidence>
<dbReference type="GO" id="GO:0001726">
    <property type="term" value="C:ruffle"/>
    <property type="evidence" value="ECO:0007669"/>
    <property type="project" value="TreeGrafter"/>
</dbReference>
<dbReference type="EMBL" id="DS234994">
    <property type="protein sequence ID" value="EEB10061.1"/>
    <property type="molecule type" value="Genomic_DNA"/>
</dbReference>
<gene>
    <name evidence="4" type="primary">8233760</name>
    <name evidence="3" type="ORF">Phum_PHUM014890</name>
</gene>
<dbReference type="Gene3D" id="3.60.10.10">
    <property type="entry name" value="Endonuclease/exonuclease/phosphatase"/>
    <property type="match status" value="1"/>
</dbReference>
<evidence type="ECO:0000256" key="1">
    <source>
        <dbReference type="ARBA" id="ARBA00005910"/>
    </source>
</evidence>
<keyword evidence="5" id="KW-1185">Reference proteome</keyword>